<sequence>MAVENETKRKKLEKPQKQKEKREIKKGEAKAEAKSSVQMEVKNNPNKKRKQVFPFGNYKNYYGYRIGPGHEVKEDPRIKVLKKEWFEGKDCLDIGCNSGVITIHIAKEYNCHSILGLDIDSGLIEDAFWYLRKITKVESAQKKQARDSSVKVVQGVNSLEQCTDASSNEGTNKSLNYHSSGERDLSDIVSFRRENFVQSHCPPDKHYDTIICLSVTKWIHLNWGDDGLITLFTKIWRLLHPGGVFVLEPQPWESYEKNRRVSETTASNYRSIMFRPESFQEILLDKIGFRMVEDVTSGLSGTRTGFDRPIFAFYK</sequence>
<dbReference type="InterPro" id="IPR039772">
    <property type="entry name" value="Bin3-like"/>
</dbReference>
<evidence type="ECO:0000313" key="10">
    <source>
        <dbReference type="Proteomes" id="UP000026915"/>
    </source>
</evidence>
<evidence type="ECO:0000256" key="6">
    <source>
        <dbReference type="RuleBase" id="RU367087"/>
    </source>
</evidence>
<dbReference type="CDD" id="cd02440">
    <property type="entry name" value="AdoMet_MTases"/>
    <property type="match status" value="1"/>
</dbReference>
<proteinExistence type="inferred from homology"/>
<dbReference type="OMA" id="KWIHLFH"/>
<evidence type="ECO:0000256" key="5">
    <source>
        <dbReference type="PROSITE-ProRule" id="PRU00848"/>
    </source>
</evidence>
<dbReference type="OrthoDB" id="10017101at2759"/>
<evidence type="ECO:0000256" key="3">
    <source>
        <dbReference type="ARBA" id="ARBA00022679"/>
    </source>
</evidence>
<accession>A0A061GMI0</accession>
<evidence type="ECO:0000256" key="4">
    <source>
        <dbReference type="ARBA" id="ARBA00022691"/>
    </source>
</evidence>
<dbReference type="SUPFAM" id="SSF53335">
    <property type="entry name" value="S-adenosyl-L-methionine-dependent methyltransferases"/>
    <property type="match status" value="1"/>
</dbReference>
<dbReference type="InterPro" id="IPR029063">
    <property type="entry name" value="SAM-dependent_MTases_sf"/>
</dbReference>
<evidence type="ECO:0000256" key="7">
    <source>
        <dbReference type="SAM" id="MobiDB-lite"/>
    </source>
</evidence>
<gene>
    <name evidence="9" type="ORF">TCM_037826</name>
</gene>
<dbReference type="Gramene" id="Tc09v2_t009060.1">
    <property type="protein sequence ID" value="Tc09v2_p009060.1"/>
    <property type="gene ID" value="Tc09v2_g009060"/>
</dbReference>
<dbReference type="EMBL" id="CM001887">
    <property type="protein sequence ID" value="EOY30711.1"/>
    <property type="molecule type" value="Genomic_DNA"/>
</dbReference>
<dbReference type="GO" id="GO:0008173">
    <property type="term" value="F:RNA methyltransferase activity"/>
    <property type="evidence" value="ECO:0000318"/>
    <property type="project" value="GO_Central"/>
</dbReference>
<reference evidence="9 10" key="1">
    <citation type="journal article" date="2013" name="Genome Biol.">
        <title>The genome sequence of the most widely cultivated cacao type and its use to identify candidate genes regulating pod color.</title>
        <authorList>
            <person name="Motamayor J.C."/>
            <person name="Mockaitis K."/>
            <person name="Schmutz J."/>
            <person name="Haiminen N."/>
            <person name="Iii D.L."/>
            <person name="Cornejo O."/>
            <person name="Findley S.D."/>
            <person name="Zheng P."/>
            <person name="Utro F."/>
            <person name="Royaert S."/>
            <person name="Saski C."/>
            <person name="Jenkins J."/>
            <person name="Podicheti R."/>
            <person name="Zhao M."/>
            <person name="Scheffler B.E."/>
            <person name="Stack J.C."/>
            <person name="Feltus F.A."/>
            <person name="Mustiga G.M."/>
            <person name="Amores F."/>
            <person name="Phillips W."/>
            <person name="Marelli J.P."/>
            <person name="May G.D."/>
            <person name="Shapiro H."/>
            <person name="Ma J."/>
            <person name="Bustamante C.D."/>
            <person name="Schnell R.J."/>
            <person name="Main D."/>
            <person name="Gilbert D."/>
            <person name="Parida L."/>
            <person name="Kuhn D.N."/>
        </authorList>
    </citation>
    <scope>NUCLEOTIDE SEQUENCE [LARGE SCALE GENOMIC DNA]</scope>
    <source>
        <strain evidence="10">cv. Matina 1-6</strain>
    </source>
</reference>
<evidence type="ECO:0000259" key="8">
    <source>
        <dbReference type="PROSITE" id="PS51515"/>
    </source>
</evidence>
<dbReference type="Pfam" id="PF06859">
    <property type="entry name" value="Bin3"/>
    <property type="match status" value="1"/>
</dbReference>
<dbReference type="GO" id="GO:0017069">
    <property type="term" value="F:snRNA binding"/>
    <property type="evidence" value="ECO:0000318"/>
    <property type="project" value="GO_Central"/>
</dbReference>
<dbReference type="PANTHER" id="PTHR12315">
    <property type="entry name" value="BICOID-INTERACTING PROTEIN RELATED"/>
    <property type="match status" value="1"/>
</dbReference>
<dbReference type="SMR" id="A0A061GMI0"/>
<evidence type="ECO:0000313" key="9">
    <source>
        <dbReference type="EMBL" id="EOY30711.1"/>
    </source>
</evidence>
<comment type="similarity">
    <text evidence="1 6">Belongs to the methyltransferase superfamily.</text>
</comment>
<evidence type="ECO:0000256" key="2">
    <source>
        <dbReference type="ARBA" id="ARBA00022603"/>
    </source>
</evidence>
<keyword evidence="3 6" id="KW-0808">Transferase</keyword>
<organism evidence="9 10">
    <name type="scientific">Theobroma cacao</name>
    <name type="common">Cacao</name>
    <name type="synonym">Cocoa</name>
    <dbReference type="NCBI Taxonomy" id="3641"/>
    <lineage>
        <taxon>Eukaryota</taxon>
        <taxon>Viridiplantae</taxon>
        <taxon>Streptophyta</taxon>
        <taxon>Embryophyta</taxon>
        <taxon>Tracheophyta</taxon>
        <taxon>Spermatophyta</taxon>
        <taxon>Magnoliopsida</taxon>
        <taxon>eudicotyledons</taxon>
        <taxon>Gunneridae</taxon>
        <taxon>Pentapetalae</taxon>
        <taxon>rosids</taxon>
        <taxon>malvids</taxon>
        <taxon>Malvales</taxon>
        <taxon>Malvaceae</taxon>
        <taxon>Byttnerioideae</taxon>
        <taxon>Theobroma</taxon>
    </lineage>
</organism>
<dbReference type="PROSITE" id="PS51515">
    <property type="entry name" value="BIN3_SAM"/>
    <property type="match status" value="1"/>
</dbReference>
<dbReference type="InterPro" id="IPR010675">
    <property type="entry name" value="Bin3_C"/>
</dbReference>
<feature type="domain" description="Bin3-type SAM" evidence="8">
    <location>
        <begin position="75"/>
        <end position="315"/>
    </location>
</feature>
<dbReference type="GO" id="GO:0032259">
    <property type="term" value="P:methylation"/>
    <property type="evidence" value="ECO:0007669"/>
    <property type="project" value="UniProtKB-KW"/>
</dbReference>
<dbReference type="InterPro" id="IPR024160">
    <property type="entry name" value="BIN3_SAM-bd_dom"/>
</dbReference>
<dbReference type="Gramene" id="EOY30711">
    <property type="protein sequence ID" value="EOY30711"/>
    <property type="gene ID" value="TCM_037826"/>
</dbReference>
<dbReference type="EC" id="2.1.1.-" evidence="6"/>
<dbReference type="GO" id="GO:0008171">
    <property type="term" value="F:O-methyltransferase activity"/>
    <property type="evidence" value="ECO:0000318"/>
    <property type="project" value="GO_Central"/>
</dbReference>
<dbReference type="AlphaFoldDB" id="A0A061GMI0"/>
<keyword evidence="10" id="KW-1185">Reference proteome</keyword>
<evidence type="ECO:0000256" key="1">
    <source>
        <dbReference type="ARBA" id="ARBA00008361"/>
    </source>
</evidence>
<dbReference type="InParanoid" id="A0A061GMI0"/>
<feature type="region of interest" description="Disordered" evidence="7">
    <location>
        <begin position="1"/>
        <end position="43"/>
    </location>
</feature>
<keyword evidence="2 6" id="KW-0489">Methyltransferase</keyword>
<name>A0A061GMI0_THECC</name>
<dbReference type="Gene3D" id="3.40.50.150">
    <property type="entry name" value="Vaccinia Virus protein VP39"/>
    <property type="match status" value="1"/>
</dbReference>
<protein>
    <recommendedName>
        <fullName evidence="6">RNA methyltransferase</fullName>
        <ecNumber evidence="6">2.1.1.-</ecNumber>
    </recommendedName>
</protein>
<feature type="compositionally biased region" description="Basic and acidic residues" evidence="7">
    <location>
        <begin position="13"/>
        <end position="33"/>
    </location>
</feature>
<dbReference type="FunCoup" id="A0A061GMI0">
    <property type="interactions" value="1504"/>
</dbReference>
<dbReference type="HOGENOM" id="CLU_004729_2_0_1"/>
<dbReference type="STRING" id="3641.A0A061GMI0"/>
<dbReference type="eggNOG" id="KOG2899">
    <property type="taxonomic scope" value="Eukaryota"/>
</dbReference>
<keyword evidence="4 5" id="KW-0949">S-adenosyl-L-methionine</keyword>
<dbReference type="GO" id="GO:0040031">
    <property type="term" value="P:snRNA modification"/>
    <property type="evidence" value="ECO:0000318"/>
    <property type="project" value="GO_Central"/>
</dbReference>
<dbReference type="PANTHER" id="PTHR12315:SF0">
    <property type="entry name" value="7SK SNRNA METHYLPHOSPHATE CAPPING ENZYME"/>
    <property type="match status" value="1"/>
</dbReference>
<dbReference type="KEGG" id="tcc:18588549"/>
<dbReference type="Proteomes" id="UP000026915">
    <property type="component" value="Chromosome 9"/>
</dbReference>